<dbReference type="GO" id="GO:0009279">
    <property type="term" value="C:cell outer membrane"/>
    <property type="evidence" value="ECO:0007669"/>
    <property type="project" value="UniProtKB-SubCell"/>
</dbReference>
<accession>A0A3E2BJ69</accession>
<dbReference type="EMBL" id="QUAH01000020">
    <property type="protein sequence ID" value="RFT14778.1"/>
    <property type="molecule type" value="Genomic_DNA"/>
</dbReference>
<dbReference type="AlphaFoldDB" id="A0A3E2BJ69"/>
<evidence type="ECO:0000256" key="8">
    <source>
        <dbReference type="SAM" id="Coils"/>
    </source>
</evidence>
<dbReference type="PANTHER" id="PTHR30026:SF23">
    <property type="entry name" value="TO APRF-PUTATIVE OUTER MEMBRANE EFFLUX PROTEIN OR SECRETED ALKALINE PHOSPHATASE-RELATED"/>
    <property type="match status" value="1"/>
</dbReference>
<evidence type="ECO:0000256" key="7">
    <source>
        <dbReference type="ARBA" id="ARBA00023237"/>
    </source>
</evidence>
<dbReference type="GO" id="GO:0015288">
    <property type="term" value="F:porin activity"/>
    <property type="evidence" value="ECO:0007669"/>
    <property type="project" value="TreeGrafter"/>
</dbReference>
<keyword evidence="5" id="KW-0812">Transmembrane</keyword>
<dbReference type="InterPro" id="IPR051906">
    <property type="entry name" value="TolC-like"/>
</dbReference>
<gene>
    <name evidence="9" type="ORF">OP8BY_2394</name>
</gene>
<evidence type="ECO:0000313" key="10">
    <source>
        <dbReference type="Proteomes" id="UP000257323"/>
    </source>
</evidence>
<evidence type="ECO:0000256" key="2">
    <source>
        <dbReference type="ARBA" id="ARBA00007613"/>
    </source>
</evidence>
<feature type="coiled-coil region" evidence="8">
    <location>
        <begin position="194"/>
        <end position="230"/>
    </location>
</feature>
<dbReference type="InterPro" id="IPR003423">
    <property type="entry name" value="OMP_efflux"/>
</dbReference>
<keyword evidence="7" id="KW-0998">Cell outer membrane</keyword>
<reference evidence="9 10" key="1">
    <citation type="submission" date="2018-08" db="EMBL/GenBank/DDBJ databases">
        <title>Genome analysis of the thermophilic bacterium of the candidate phylum Aminicenantes from deep subsurface aquifer revealed its physiology and ecological role.</title>
        <authorList>
            <person name="Kadnikov V.V."/>
            <person name="Mardanov A.V."/>
            <person name="Beletsky A.V."/>
            <person name="Karnachuk O.V."/>
            <person name="Ravin N.V."/>
        </authorList>
    </citation>
    <scope>NUCLEOTIDE SEQUENCE [LARGE SCALE GENOMIC DNA]</scope>
    <source>
        <strain evidence="9">BY38</strain>
    </source>
</reference>
<name>A0A3E2BJ69_9BACT</name>
<sequence length="483" mass="55074">MKALKNNLSLKAEMISPEIAEKNVALAIEKFMPTLSLNYNAQSNRSASYSFLDASDEVKTQQNDYTFQITQNIPFGGSLSASLYNYVSDTNRRFQTINPRFGSTLRLNFNLPLLKDFGYKIGRREIVVANYSREISEENFQRVLENTIYNVEAAYWNLVYARENLKVRQQSLRLAQELLEKNKVEIEAGTLPPIELLTAESEVSTRQADILEAEAMVKNAEDQLRFIINLPAERADAKNVQLVPTDSPSIEKMDINYEEALNTAIIKRPDLQALRVDLKTREFNLDYAENQLLPDLRLQASYWSPGISGDQILYQDNNPYTGIIIGKIPGKKSDALRDALDFRYQNWSVGLTLNLPVSNLLSRSYFAQASLDLKQARLRIKNQEQQLDLEISTAVRAVETNYQRALAYRAARELAQKKLEAEQEKFKVGMSTNYLVLQFQRDLANALTMELKSLIDYNISLANLDRVMGVGRERRQVSVVNPD</sequence>
<evidence type="ECO:0000256" key="1">
    <source>
        <dbReference type="ARBA" id="ARBA00004442"/>
    </source>
</evidence>
<dbReference type="Pfam" id="PF02321">
    <property type="entry name" value="OEP"/>
    <property type="match status" value="2"/>
</dbReference>
<keyword evidence="4" id="KW-1134">Transmembrane beta strand</keyword>
<comment type="caution">
    <text evidence="9">The sequence shown here is derived from an EMBL/GenBank/DDBJ whole genome shotgun (WGS) entry which is preliminary data.</text>
</comment>
<evidence type="ECO:0000256" key="4">
    <source>
        <dbReference type="ARBA" id="ARBA00022452"/>
    </source>
</evidence>
<dbReference type="SUPFAM" id="SSF56954">
    <property type="entry name" value="Outer membrane efflux proteins (OEP)"/>
    <property type="match status" value="1"/>
</dbReference>
<evidence type="ECO:0000256" key="5">
    <source>
        <dbReference type="ARBA" id="ARBA00022692"/>
    </source>
</evidence>
<dbReference type="GO" id="GO:0015562">
    <property type="term" value="F:efflux transmembrane transporter activity"/>
    <property type="evidence" value="ECO:0007669"/>
    <property type="project" value="InterPro"/>
</dbReference>
<dbReference type="GO" id="GO:1990281">
    <property type="term" value="C:efflux pump complex"/>
    <property type="evidence" value="ECO:0007669"/>
    <property type="project" value="TreeGrafter"/>
</dbReference>
<dbReference type="PANTHER" id="PTHR30026">
    <property type="entry name" value="OUTER MEMBRANE PROTEIN TOLC"/>
    <property type="match status" value="1"/>
</dbReference>
<comment type="similarity">
    <text evidence="2">Belongs to the outer membrane factor (OMF) (TC 1.B.17) family.</text>
</comment>
<protein>
    <submittedName>
        <fullName evidence="9">Outer membrane efflux protein</fullName>
    </submittedName>
</protein>
<keyword evidence="3" id="KW-0813">Transport</keyword>
<dbReference type="Gene3D" id="1.20.1600.10">
    <property type="entry name" value="Outer membrane efflux proteins (OEP)"/>
    <property type="match status" value="2"/>
</dbReference>
<dbReference type="Proteomes" id="UP000257323">
    <property type="component" value="Unassembled WGS sequence"/>
</dbReference>
<comment type="subcellular location">
    <subcellularLocation>
        <location evidence="1">Cell outer membrane</location>
    </subcellularLocation>
</comment>
<feature type="coiled-coil region" evidence="8">
    <location>
        <begin position="366"/>
        <end position="425"/>
    </location>
</feature>
<evidence type="ECO:0000256" key="6">
    <source>
        <dbReference type="ARBA" id="ARBA00023136"/>
    </source>
</evidence>
<proteinExistence type="inferred from homology"/>
<keyword evidence="6" id="KW-0472">Membrane</keyword>
<keyword evidence="8" id="KW-0175">Coiled coil</keyword>
<evidence type="ECO:0000256" key="3">
    <source>
        <dbReference type="ARBA" id="ARBA00022448"/>
    </source>
</evidence>
<organism evidence="9 10">
    <name type="scientific">Candidatus Saccharicenans subterraneus</name>
    <dbReference type="NCBI Taxonomy" id="2508984"/>
    <lineage>
        <taxon>Bacteria</taxon>
        <taxon>Candidatus Aminicenantota</taxon>
        <taxon>Candidatus Aminicenantia</taxon>
        <taxon>Candidatus Aminicenantales</taxon>
        <taxon>Candidatus Saccharicenantaceae</taxon>
        <taxon>Candidatus Saccharicenans</taxon>
    </lineage>
</organism>
<evidence type="ECO:0000313" key="9">
    <source>
        <dbReference type="EMBL" id="RFT14778.1"/>
    </source>
</evidence>